<dbReference type="SUPFAM" id="SSF55729">
    <property type="entry name" value="Acyl-CoA N-acyltransferases (Nat)"/>
    <property type="match status" value="1"/>
</dbReference>
<dbReference type="CDD" id="cd04301">
    <property type="entry name" value="NAT_SF"/>
    <property type="match status" value="1"/>
</dbReference>
<dbReference type="Proteomes" id="UP001595817">
    <property type="component" value="Unassembled WGS sequence"/>
</dbReference>
<evidence type="ECO:0000259" key="1">
    <source>
        <dbReference type="PROSITE" id="PS51186"/>
    </source>
</evidence>
<dbReference type="RefSeq" id="WP_378157097.1">
    <property type="nucleotide sequence ID" value="NZ_JBHSEC010000022.1"/>
</dbReference>
<reference evidence="3" key="1">
    <citation type="journal article" date="2019" name="Int. J. Syst. Evol. Microbiol.">
        <title>The Global Catalogue of Microorganisms (GCM) 10K type strain sequencing project: providing services to taxonomists for standard genome sequencing and annotation.</title>
        <authorList>
            <consortium name="The Broad Institute Genomics Platform"/>
            <consortium name="The Broad Institute Genome Sequencing Center for Infectious Disease"/>
            <person name="Wu L."/>
            <person name="Ma J."/>
        </authorList>
    </citation>
    <scope>NUCLEOTIDE SEQUENCE [LARGE SCALE GENOMIC DNA]</scope>
    <source>
        <strain evidence="3">CCUG 59778</strain>
    </source>
</reference>
<dbReference type="Gene3D" id="3.40.630.30">
    <property type="match status" value="1"/>
</dbReference>
<dbReference type="GO" id="GO:0016746">
    <property type="term" value="F:acyltransferase activity"/>
    <property type="evidence" value="ECO:0007669"/>
    <property type="project" value="UniProtKB-KW"/>
</dbReference>
<feature type="domain" description="N-acetyltransferase" evidence="1">
    <location>
        <begin position="1"/>
        <end position="149"/>
    </location>
</feature>
<dbReference type="PROSITE" id="PS51186">
    <property type="entry name" value="GNAT"/>
    <property type="match status" value="1"/>
</dbReference>
<evidence type="ECO:0000313" key="2">
    <source>
        <dbReference type="EMBL" id="MFC4411773.1"/>
    </source>
</evidence>
<dbReference type="EMBL" id="JBHSEC010000022">
    <property type="protein sequence ID" value="MFC4411773.1"/>
    <property type="molecule type" value="Genomic_DNA"/>
</dbReference>
<accession>A0ABV8X795</accession>
<sequence length="149" mass="16756">MIKELNLKDRDIVKQILCIQVPAYQVEAELIEFDGIPQLKDTIETIQQSGETFYGLFEDHALMGFVAVENLDDTLNICRLVVDPAHFRKGAATKLLTFILSKAKKPVTVSTGSKNIPAITLYKKHKFRICSEVEVAPGVFITQMFNPFP</sequence>
<organism evidence="2 3">
    <name type="scientific">Chungangia koreensis</name>
    <dbReference type="NCBI Taxonomy" id="752657"/>
    <lineage>
        <taxon>Bacteria</taxon>
        <taxon>Bacillati</taxon>
        <taxon>Bacillota</taxon>
        <taxon>Bacilli</taxon>
        <taxon>Lactobacillales</taxon>
        <taxon>Chungangia</taxon>
    </lineage>
</organism>
<keyword evidence="2" id="KW-0012">Acyltransferase</keyword>
<keyword evidence="3" id="KW-1185">Reference proteome</keyword>
<gene>
    <name evidence="2" type="ORF">ACFOZY_15390</name>
</gene>
<evidence type="ECO:0000313" key="3">
    <source>
        <dbReference type="Proteomes" id="UP001595817"/>
    </source>
</evidence>
<protein>
    <submittedName>
        <fullName evidence="2">GNAT family N-acetyltransferase</fullName>
        <ecNumber evidence="2">2.3.1.-</ecNumber>
    </submittedName>
</protein>
<dbReference type="Pfam" id="PF00583">
    <property type="entry name" value="Acetyltransf_1"/>
    <property type="match status" value="1"/>
</dbReference>
<proteinExistence type="predicted"/>
<dbReference type="InterPro" id="IPR016181">
    <property type="entry name" value="Acyl_CoA_acyltransferase"/>
</dbReference>
<dbReference type="InterPro" id="IPR000182">
    <property type="entry name" value="GNAT_dom"/>
</dbReference>
<name>A0ABV8X795_9LACT</name>
<keyword evidence="2" id="KW-0808">Transferase</keyword>
<comment type="caution">
    <text evidence="2">The sequence shown here is derived from an EMBL/GenBank/DDBJ whole genome shotgun (WGS) entry which is preliminary data.</text>
</comment>
<dbReference type="EC" id="2.3.1.-" evidence="2"/>